<feature type="region of interest" description="Disordered" evidence="1">
    <location>
        <begin position="1"/>
        <end position="42"/>
    </location>
</feature>
<evidence type="ECO:0008006" key="4">
    <source>
        <dbReference type="Google" id="ProtNLM"/>
    </source>
</evidence>
<gene>
    <name evidence="2" type="ORF">KFE25_010663</name>
</gene>
<dbReference type="InterPro" id="IPR019129">
    <property type="entry name" value="Folate-sensitive_fs_Fra10Ac1"/>
</dbReference>
<feature type="compositionally biased region" description="Basic and acidic residues" evidence="1">
    <location>
        <begin position="33"/>
        <end position="42"/>
    </location>
</feature>
<accession>A0A8J6C3M7</accession>
<keyword evidence="3" id="KW-1185">Reference proteome</keyword>
<protein>
    <recommendedName>
        <fullName evidence="4">Protein FRA10AC1</fullName>
    </recommendedName>
</protein>
<evidence type="ECO:0000313" key="3">
    <source>
        <dbReference type="Proteomes" id="UP000751190"/>
    </source>
</evidence>
<dbReference type="OrthoDB" id="197967at2759"/>
<feature type="compositionally biased region" description="Basic and acidic residues" evidence="1">
    <location>
        <begin position="239"/>
        <end position="249"/>
    </location>
</feature>
<dbReference type="Pfam" id="PF09725">
    <property type="entry name" value="Fra10Ac1"/>
    <property type="match status" value="1"/>
</dbReference>
<feature type="region of interest" description="Disordered" evidence="1">
    <location>
        <begin position="207"/>
        <end position="311"/>
    </location>
</feature>
<name>A0A8J6C3M7_DIALT</name>
<feature type="compositionally biased region" description="Basic and acidic residues" evidence="1">
    <location>
        <begin position="16"/>
        <end position="27"/>
    </location>
</feature>
<dbReference type="AlphaFoldDB" id="A0A8J6C3M7"/>
<evidence type="ECO:0000313" key="2">
    <source>
        <dbReference type="EMBL" id="KAG8460912.1"/>
    </source>
</evidence>
<organism evidence="2 3">
    <name type="scientific">Diacronema lutheri</name>
    <name type="common">Unicellular marine alga</name>
    <name type="synonym">Monochrysis lutheri</name>
    <dbReference type="NCBI Taxonomy" id="2081491"/>
    <lineage>
        <taxon>Eukaryota</taxon>
        <taxon>Haptista</taxon>
        <taxon>Haptophyta</taxon>
        <taxon>Pavlovophyceae</taxon>
        <taxon>Pavlovales</taxon>
        <taxon>Pavlovaceae</taxon>
        <taxon>Diacronema</taxon>
    </lineage>
</organism>
<dbReference type="Proteomes" id="UP000751190">
    <property type="component" value="Unassembled WGS sequence"/>
</dbReference>
<comment type="caution">
    <text evidence="2">The sequence shown here is derived from an EMBL/GenBank/DDBJ whole genome shotgun (WGS) entry which is preliminary data.</text>
</comment>
<reference evidence="2" key="1">
    <citation type="submission" date="2021-05" db="EMBL/GenBank/DDBJ databases">
        <title>The genome of the haptophyte Pavlova lutheri (Diacronema luteri, Pavlovales) - a model for lipid biosynthesis in eukaryotic algae.</title>
        <authorList>
            <person name="Hulatt C.J."/>
            <person name="Posewitz M.C."/>
        </authorList>
    </citation>
    <scope>NUCLEOTIDE SEQUENCE</scope>
    <source>
        <strain evidence="2">NIVA-4/92</strain>
    </source>
</reference>
<evidence type="ECO:0000256" key="1">
    <source>
        <dbReference type="SAM" id="MobiDB-lite"/>
    </source>
</evidence>
<dbReference type="EMBL" id="JAGTXO010000029">
    <property type="protein sequence ID" value="KAG8460912.1"/>
    <property type="molecule type" value="Genomic_DNA"/>
</dbReference>
<sequence>MADGRRFSLLTTATRGADEPSFKRRPEAQAARRPVDRSELLAREHRRQPAVGDFENAYDRHRRFVAEYASRYASRSADPAAHGGAPLGASEYAIAREHSRFIWRASAAPLVWEERVAKNYYERLFKEYAIADLAQYEHGRIGLRWRTEAEVVDGKGQFVCASRGCSETAGLCSYEINFRYAERGETHNALVKLRCCGPCALKLNHRTAHKRAAPPPQHAASDDAPRKRRKELGAQPPAEEGRDACEEQRASTPKTVCAGREPTARGVWSGAVAEGRNGQPGQGGSRLPTPSSQHAQPGQHRGEGGDGSASFERFLQTMLL</sequence>
<proteinExistence type="predicted"/>